<dbReference type="PANTHER" id="PTHR30535">
    <property type="entry name" value="VITAMIN B12-BINDING PROTEIN"/>
    <property type="match status" value="1"/>
</dbReference>
<dbReference type="PROSITE" id="PS50983">
    <property type="entry name" value="FE_B12_PBP"/>
    <property type="match status" value="1"/>
</dbReference>
<dbReference type="Proteomes" id="UP000625780">
    <property type="component" value="Unassembled WGS sequence"/>
</dbReference>
<dbReference type="CDD" id="cd01141">
    <property type="entry name" value="TroA_d"/>
    <property type="match status" value="1"/>
</dbReference>
<dbReference type="PANTHER" id="PTHR30535:SF34">
    <property type="entry name" value="MOLYBDATE-BINDING PROTEIN MOLA"/>
    <property type="match status" value="1"/>
</dbReference>
<gene>
    <name evidence="2" type="ORF">GCM10011361_26800</name>
</gene>
<dbReference type="InterPro" id="IPR050902">
    <property type="entry name" value="ABC_Transporter_SBP"/>
</dbReference>
<dbReference type="EMBL" id="BMFH01000002">
    <property type="protein sequence ID" value="GGD59062.1"/>
    <property type="molecule type" value="Genomic_DNA"/>
</dbReference>
<evidence type="ECO:0000313" key="2">
    <source>
        <dbReference type="EMBL" id="GGD59062.1"/>
    </source>
</evidence>
<reference evidence="3" key="1">
    <citation type="journal article" date="2019" name="Int. J. Syst. Evol. Microbiol.">
        <title>The Global Catalogue of Microorganisms (GCM) 10K type strain sequencing project: providing services to taxonomists for standard genome sequencing and annotation.</title>
        <authorList>
            <consortium name="The Broad Institute Genomics Platform"/>
            <consortium name="The Broad Institute Genome Sequencing Center for Infectious Disease"/>
            <person name="Wu L."/>
            <person name="Ma J."/>
        </authorList>
    </citation>
    <scope>NUCLEOTIDE SEQUENCE [LARGE SCALE GENOMIC DNA]</scope>
    <source>
        <strain evidence="3">CGMCC 1.12606</strain>
    </source>
</reference>
<dbReference type="InterPro" id="IPR002491">
    <property type="entry name" value="ABC_transptr_periplasmic_BD"/>
</dbReference>
<sequence>MILVFCFLGCRQQENRNNTSQAVAEEPDSAESVRFARGFQISKTSEGITLIRVLQPWPGADRPFEYALVPKEAFQKGLVDNKQYDAVIEVPVERVVVTSTTHIPALEALGVADRLVGFPGTDYISSENTRGRIESGEVANLGNNEMMNTEMTLSIRPDLVVGFGIAARNKAYETLIRSGIPVVYNGDWTEQTPLGKAEWIKFFAPFFQLEERADSLFDSIVASYTNARELAGRVQQIPVVMSGALYKDIWYAPGGDSWAAEFIRDANGSYLWDDTEDTGSLSLSLESVLSRAKEADIWISPSQFTSYGEMEGANPHYKEFRAFRDRKVYTYALCKGETGGLTFFELGPNRPDLILRDLIHIFHPEILPDHEPTFFKPLQ</sequence>
<name>A0ABQ1R5S2_9FLAO</name>
<comment type="caution">
    <text evidence="2">The sequence shown here is derived from an EMBL/GenBank/DDBJ whole genome shotgun (WGS) entry which is preliminary data.</text>
</comment>
<evidence type="ECO:0000259" key="1">
    <source>
        <dbReference type="PROSITE" id="PS50983"/>
    </source>
</evidence>
<keyword evidence="3" id="KW-1185">Reference proteome</keyword>
<organism evidence="2 3">
    <name type="scientific">Muriicola marianensis</name>
    <dbReference type="NCBI Taxonomy" id="1324801"/>
    <lineage>
        <taxon>Bacteria</taxon>
        <taxon>Pseudomonadati</taxon>
        <taxon>Bacteroidota</taxon>
        <taxon>Flavobacteriia</taxon>
        <taxon>Flavobacteriales</taxon>
        <taxon>Flavobacteriaceae</taxon>
        <taxon>Muriicola</taxon>
    </lineage>
</organism>
<proteinExistence type="predicted"/>
<dbReference type="Gene3D" id="3.40.50.1980">
    <property type="entry name" value="Nitrogenase molybdenum iron protein domain"/>
    <property type="match status" value="2"/>
</dbReference>
<accession>A0ABQ1R5S2</accession>
<evidence type="ECO:0000313" key="3">
    <source>
        <dbReference type="Proteomes" id="UP000625780"/>
    </source>
</evidence>
<dbReference type="Pfam" id="PF01497">
    <property type="entry name" value="Peripla_BP_2"/>
    <property type="match status" value="1"/>
</dbReference>
<dbReference type="SUPFAM" id="SSF53807">
    <property type="entry name" value="Helical backbone' metal receptor"/>
    <property type="match status" value="1"/>
</dbReference>
<feature type="domain" description="Fe/B12 periplasmic-binding" evidence="1">
    <location>
        <begin position="94"/>
        <end position="366"/>
    </location>
</feature>
<protein>
    <submittedName>
        <fullName evidence="2">ABC transporter substrate-binding protein</fullName>
    </submittedName>
</protein>